<accession>A0A5S9XUC2</accession>
<proteinExistence type="predicted"/>
<gene>
    <name evidence="2" type="ORF">C24_LOCUS18468</name>
</gene>
<dbReference type="OrthoDB" id="1089176at2759"/>
<evidence type="ECO:0000313" key="3">
    <source>
        <dbReference type="Proteomes" id="UP000434276"/>
    </source>
</evidence>
<dbReference type="Proteomes" id="UP000434276">
    <property type="component" value="Unassembled WGS sequence"/>
</dbReference>
<evidence type="ECO:0000256" key="1">
    <source>
        <dbReference type="SAM" id="MobiDB-lite"/>
    </source>
</evidence>
<reference evidence="2 3" key="1">
    <citation type="submission" date="2019-12" db="EMBL/GenBank/DDBJ databases">
        <authorList>
            <person name="Jiao W.-B."/>
            <person name="Schneeberger K."/>
        </authorList>
    </citation>
    <scope>NUCLEOTIDE SEQUENCE [LARGE SCALE GENOMIC DNA]</scope>
    <source>
        <strain evidence="3">cv. C24</strain>
    </source>
</reference>
<dbReference type="AlphaFoldDB" id="A0A5S9XUC2"/>
<protein>
    <submittedName>
        <fullName evidence="2">Uncharacterized protein</fullName>
    </submittedName>
</protein>
<feature type="region of interest" description="Disordered" evidence="1">
    <location>
        <begin position="101"/>
        <end position="122"/>
    </location>
</feature>
<sequence length="122" mass="13404">MVFADLDMATLAPVHAVSVLHSRKRGGCNGVPLPYLIRPRRKIPPVDTFDFYNDSDDESGEGDKGHSDDEYVVVDKAEAIMPNVKTEKPGAIQMMELSKDAVGDDESKAKDAGYSSDEWFVV</sequence>
<evidence type="ECO:0000313" key="2">
    <source>
        <dbReference type="EMBL" id="CAA0395728.1"/>
    </source>
</evidence>
<feature type="compositionally biased region" description="Basic and acidic residues" evidence="1">
    <location>
        <begin position="101"/>
        <end position="111"/>
    </location>
</feature>
<name>A0A5S9XUC2_ARATH</name>
<feature type="region of interest" description="Disordered" evidence="1">
    <location>
        <begin position="48"/>
        <end position="68"/>
    </location>
</feature>
<organism evidence="2 3">
    <name type="scientific">Arabidopsis thaliana</name>
    <name type="common">Mouse-ear cress</name>
    <dbReference type="NCBI Taxonomy" id="3702"/>
    <lineage>
        <taxon>Eukaryota</taxon>
        <taxon>Viridiplantae</taxon>
        <taxon>Streptophyta</taxon>
        <taxon>Embryophyta</taxon>
        <taxon>Tracheophyta</taxon>
        <taxon>Spermatophyta</taxon>
        <taxon>Magnoliopsida</taxon>
        <taxon>eudicotyledons</taxon>
        <taxon>Gunneridae</taxon>
        <taxon>Pentapetalae</taxon>
        <taxon>rosids</taxon>
        <taxon>malvids</taxon>
        <taxon>Brassicales</taxon>
        <taxon>Brassicaceae</taxon>
        <taxon>Camelineae</taxon>
        <taxon>Arabidopsis</taxon>
    </lineage>
</organism>
<dbReference type="ExpressionAtlas" id="A0A5S9XUC2">
    <property type="expression patterns" value="baseline and differential"/>
</dbReference>
<dbReference type="EMBL" id="CACSHJ010000095">
    <property type="protein sequence ID" value="CAA0395728.1"/>
    <property type="molecule type" value="Genomic_DNA"/>
</dbReference>